<dbReference type="Gene3D" id="3.60.40.10">
    <property type="entry name" value="PPM-type phosphatase domain"/>
    <property type="match status" value="1"/>
</dbReference>
<feature type="domain" description="PPM-type phosphatase" evidence="4">
    <location>
        <begin position="196"/>
        <end position="421"/>
    </location>
</feature>
<proteinExistence type="predicted"/>
<gene>
    <name evidence="5" type="ORF">PSU4_47880</name>
</gene>
<dbReference type="Proteomes" id="UP000321685">
    <property type="component" value="Unassembled WGS sequence"/>
</dbReference>
<keyword evidence="6" id="KW-1185">Reference proteome</keyword>
<evidence type="ECO:0000259" key="3">
    <source>
        <dbReference type="SMART" id="SM00065"/>
    </source>
</evidence>
<evidence type="ECO:0000313" key="6">
    <source>
        <dbReference type="Proteomes" id="UP000321685"/>
    </source>
</evidence>
<dbReference type="InterPro" id="IPR029016">
    <property type="entry name" value="GAF-like_dom_sf"/>
</dbReference>
<comment type="caution">
    <text evidence="5">The sequence shown here is derived from an EMBL/GenBank/DDBJ whole genome shotgun (WGS) entry which is preliminary data.</text>
</comment>
<dbReference type="SUPFAM" id="SSF55781">
    <property type="entry name" value="GAF domain-like"/>
    <property type="match status" value="1"/>
</dbReference>
<dbReference type="InterPro" id="IPR003018">
    <property type="entry name" value="GAF"/>
</dbReference>
<feature type="compositionally biased region" description="Low complexity" evidence="2">
    <location>
        <begin position="17"/>
        <end position="28"/>
    </location>
</feature>
<dbReference type="InterPro" id="IPR052016">
    <property type="entry name" value="Bact_Sigma-Reg"/>
</dbReference>
<dbReference type="EMBL" id="BJVJ01000065">
    <property type="protein sequence ID" value="GEL25834.1"/>
    <property type="molecule type" value="Genomic_DNA"/>
</dbReference>
<dbReference type="GO" id="GO:0016791">
    <property type="term" value="F:phosphatase activity"/>
    <property type="evidence" value="ECO:0007669"/>
    <property type="project" value="TreeGrafter"/>
</dbReference>
<name>A0A511DQ13_9PSEU</name>
<dbReference type="SMART" id="SM00331">
    <property type="entry name" value="PP2C_SIG"/>
    <property type="match status" value="1"/>
</dbReference>
<dbReference type="Gene3D" id="3.30.450.40">
    <property type="match status" value="1"/>
</dbReference>
<keyword evidence="1" id="KW-0378">Hydrolase</keyword>
<dbReference type="PANTHER" id="PTHR43156">
    <property type="entry name" value="STAGE II SPORULATION PROTEIN E-RELATED"/>
    <property type="match status" value="1"/>
</dbReference>
<reference evidence="5 6" key="1">
    <citation type="submission" date="2019-07" db="EMBL/GenBank/DDBJ databases">
        <title>Whole genome shotgun sequence of Pseudonocardia sulfidoxydans NBRC 16205.</title>
        <authorList>
            <person name="Hosoyama A."/>
            <person name="Uohara A."/>
            <person name="Ohji S."/>
            <person name="Ichikawa N."/>
        </authorList>
    </citation>
    <scope>NUCLEOTIDE SEQUENCE [LARGE SCALE GENOMIC DNA]</scope>
    <source>
        <strain evidence="5 6">NBRC 16205</strain>
    </source>
</reference>
<dbReference type="Pfam" id="PF07228">
    <property type="entry name" value="SpoIIE"/>
    <property type="match status" value="1"/>
</dbReference>
<protein>
    <submittedName>
        <fullName evidence="5">Cyclic diguanylate phosphodiesterase</fullName>
    </submittedName>
</protein>
<dbReference type="Pfam" id="PF01590">
    <property type="entry name" value="GAF"/>
    <property type="match status" value="1"/>
</dbReference>
<evidence type="ECO:0000313" key="5">
    <source>
        <dbReference type="EMBL" id="GEL25834.1"/>
    </source>
</evidence>
<dbReference type="InterPro" id="IPR001932">
    <property type="entry name" value="PPM-type_phosphatase-like_dom"/>
</dbReference>
<organism evidence="5 6">
    <name type="scientific">Pseudonocardia sulfidoxydans NBRC 16205</name>
    <dbReference type="NCBI Taxonomy" id="1223511"/>
    <lineage>
        <taxon>Bacteria</taxon>
        <taxon>Bacillati</taxon>
        <taxon>Actinomycetota</taxon>
        <taxon>Actinomycetes</taxon>
        <taxon>Pseudonocardiales</taxon>
        <taxon>Pseudonocardiaceae</taxon>
        <taxon>Pseudonocardia</taxon>
    </lineage>
</organism>
<dbReference type="SMART" id="SM00065">
    <property type="entry name" value="GAF"/>
    <property type="match status" value="1"/>
</dbReference>
<feature type="domain" description="GAF" evidence="3">
    <location>
        <begin position="34"/>
        <end position="179"/>
    </location>
</feature>
<accession>A0A511DQ13</accession>
<sequence>MVDDAVVPTVEHRRPLPGTSPTGATGATQVAHPDIADALTTLIERALDLLQADTAAVLLTDPSGRSLVASAARGITGEVQQGVRIPIGRGFAGTVAAQRRVIAVEHVDSGTVLNPLLRHAGIRSLLGAPLMVDGEVIGVLHVGSLTTRRFRDVDHEMLQLIADRAALAIQAELTRAQRNAAAVLQNWMVPEQPTPVPDLDVAARYVAGDQLGIVGGDWYDVLEMPSGRVLMVVGDVLGHGLRAAQTMTQLRTVLRTHALTVDDPARLVDQLDRYARTYHPGIMATVWCAVLSPDDGRLEMSSAGHPVPLLALPGRAPDVVAVPPDLPVGVTMPGATRRVTSVEFPAGALICAYSDGLVERRGLDPDVGLDNLTLALRDATSADGAHGREVPSVETICAEIMATVVGGTPVGDDIALLVARRRP</sequence>
<evidence type="ECO:0000256" key="1">
    <source>
        <dbReference type="ARBA" id="ARBA00022801"/>
    </source>
</evidence>
<dbReference type="OrthoDB" id="118142at2"/>
<dbReference type="PANTHER" id="PTHR43156:SF2">
    <property type="entry name" value="STAGE II SPORULATION PROTEIN E"/>
    <property type="match status" value="1"/>
</dbReference>
<feature type="region of interest" description="Disordered" evidence="2">
    <location>
        <begin position="1"/>
        <end position="29"/>
    </location>
</feature>
<dbReference type="RefSeq" id="WP_147112749.1">
    <property type="nucleotide sequence ID" value="NZ_BJVJ01000065.1"/>
</dbReference>
<evidence type="ECO:0000259" key="4">
    <source>
        <dbReference type="SMART" id="SM00331"/>
    </source>
</evidence>
<dbReference type="InterPro" id="IPR036457">
    <property type="entry name" value="PPM-type-like_dom_sf"/>
</dbReference>
<evidence type="ECO:0000256" key="2">
    <source>
        <dbReference type="SAM" id="MobiDB-lite"/>
    </source>
</evidence>
<dbReference type="AlphaFoldDB" id="A0A511DQ13"/>